<protein>
    <submittedName>
        <fullName evidence="1">Putative chitinase</fullName>
    </submittedName>
</protein>
<dbReference type="RefSeq" id="WP_165136651.1">
    <property type="nucleotide sequence ID" value="NZ_CP049250.1"/>
</dbReference>
<organism evidence="1 2">
    <name type="scientific">Rhizobium rhizoryzae</name>
    <dbReference type="NCBI Taxonomy" id="451876"/>
    <lineage>
        <taxon>Bacteria</taxon>
        <taxon>Pseudomonadati</taxon>
        <taxon>Pseudomonadota</taxon>
        <taxon>Alphaproteobacteria</taxon>
        <taxon>Hyphomicrobiales</taxon>
        <taxon>Rhizobiaceae</taxon>
        <taxon>Rhizobium/Agrobacterium group</taxon>
        <taxon>Rhizobium</taxon>
    </lineage>
</organism>
<reference evidence="1 2" key="1">
    <citation type="submission" date="2020-08" db="EMBL/GenBank/DDBJ databases">
        <title>Genomic Encyclopedia of Type Strains, Phase IV (KMG-IV): sequencing the most valuable type-strain genomes for metagenomic binning, comparative biology and taxonomic classification.</title>
        <authorList>
            <person name="Goeker M."/>
        </authorList>
    </citation>
    <scope>NUCLEOTIDE SEQUENCE [LARGE SCALE GENOMIC DNA]</scope>
    <source>
        <strain evidence="1 2">DSM 29514</strain>
    </source>
</reference>
<proteinExistence type="predicted"/>
<dbReference type="Gene3D" id="1.10.530.10">
    <property type="match status" value="1"/>
</dbReference>
<dbReference type="AlphaFoldDB" id="A0A7W6PPQ1"/>
<dbReference type="PANTHER" id="PTHR34408:SF1">
    <property type="entry name" value="GLYCOSYL HYDROLASE FAMILY 19 DOMAIN-CONTAINING PROTEIN HI_1415"/>
    <property type="match status" value="1"/>
</dbReference>
<evidence type="ECO:0000313" key="2">
    <source>
        <dbReference type="Proteomes" id="UP000519897"/>
    </source>
</evidence>
<dbReference type="SUPFAM" id="SSF53955">
    <property type="entry name" value="Lysozyme-like"/>
    <property type="match status" value="1"/>
</dbReference>
<gene>
    <name evidence="1" type="ORF">GGQ72_001222</name>
</gene>
<keyword evidence="2" id="KW-1185">Reference proteome</keyword>
<evidence type="ECO:0000313" key="1">
    <source>
        <dbReference type="EMBL" id="MBB4142723.1"/>
    </source>
</evidence>
<dbReference type="InterPro" id="IPR052354">
    <property type="entry name" value="Cell_Wall_Dynamics_Protein"/>
</dbReference>
<accession>A0A7W6PPQ1</accession>
<name>A0A7W6PPQ1_9HYPH</name>
<comment type="caution">
    <text evidence="1">The sequence shown here is derived from an EMBL/GenBank/DDBJ whole genome shotgun (WGS) entry which is preliminary data.</text>
</comment>
<dbReference type="EMBL" id="JACIEC010000001">
    <property type="protein sequence ID" value="MBB4142723.1"/>
    <property type="molecule type" value="Genomic_DNA"/>
</dbReference>
<dbReference type="Proteomes" id="UP000519897">
    <property type="component" value="Unassembled WGS sequence"/>
</dbReference>
<sequence length="215" mass="24267">MRVERARYFDQVRARLHEGKLTDAARAGHEVLLSAWEAKYAKHDPRFLAYCLATAFHETGGAMQPVEENLNYSAEGLRRVFPKYFLPGEEHEFARKPERIANRVYSNRMGNGRGESGDGWRFRGRGLVQITGRDNYRTYGIDDAPEKAMEPERAVKILFDGMIAGKFTGHALCDFFNDHASDWVGARRVVNGLNRAEEIGLFGVIFATAIGLRLG</sequence>
<dbReference type="InterPro" id="IPR023346">
    <property type="entry name" value="Lysozyme-like_dom_sf"/>
</dbReference>
<dbReference type="PANTHER" id="PTHR34408">
    <property type="entry name" value="FAMILY PROTEIN, PUTATIVE-RELATED"/>
    <property type="match status" value="1"/>
</dbReference>